<dbReference type="RefSeq" id="WP_170034258.1">
    <property type="nucleotide sequence ID" value="NZ_JABDTL010000001.1"/>
</dbReference>
<keyword evidence="3" id="KW-1185">Reference proteome</keyword>
<accession>A0A841GXI4</accession>
<evidence type="ECO:0000313" key="2">
    <source>
        <dbReference type="EMBL" id="MBB6070461.1"/>
    </source>
</evidence>
<dbReference type="EMBL" id="JACHIA010000005">
    <property type="protein sequence ID" value="MBB6070461.1"/>
    <property type="molecule type" value="Genomic_DNA"/>
</dbReference>
<comment type="caution">
    <text evidence="2">The sequence shown here is derived from an EMBL/GenBank/DDBJ whole genome shotgun (WGS) entry which is preliminary data.</text>
</comment>
<name>A0A841GXI4_9BACT</name>
<organism evidence="2 3">
    <name type="scientific">Longimicrobium terrae</name>
    <dbReference type="NCBI Taxonomy" id="1639882"/>
    <lineage>
        <taxon>Bacteria</taxon>
        <taxon>Pseudomonadati</taxon>
        <taxon>Gemmatimonadota</taxon>
        <taxon>Longimicrobiia</taxon>
        <taxon>Longimicrobiales</taxon>
        <taxon>Longimicrobiaceae</taxon>
        <taxon>Longimicrobium</taxon>
    </lineage>
</organism>
<feature type="region of interest" description="Disordered" evidence="1">
    <location>
        <begin position="144"/>
        <end position="187"/>
    </location>
</feature>
<proteinExistence type="predicted"/>
<protein>
    <submittedName>
        <fullName evidence="2">Uncharacterized protein</fullName>
    </submittedName>
</protein>
<dbReference type="Proteomes" id="UP000582837">
    <property type="component" value="Unassembled WGS sequence"/>
</dbReference>
<evidence type="ECO:0000313" key="3">
    <source>
        <dbReference type="Proteomes" id="UP000582837"/>
    </source>
</evidence>
<gene>
    <name evidence="2" type="ORF">HNQ61_002082</name>
</gene>
<sequence length="187" mass="21270">MRHYDDPYYRGYPMGPQWGQPHPMDPNWADGEYHGQRMTPDNRHGAYGWYRQAHERDLQSSGGFDGIYDEGPGSYDAGGIYHHPMHHGRVQRPRTQGMPRGGRYDAQYRHVENGGVHGDSRFLGQYNRNSVGLRYGSEYDRGYGHAPGARGEGRYIPQAGQQRPNERGYAGYNRGGFAPTNGLDPRR</sequence>
<reference evidence="2 3" key="1">
    <citation type="submission" date="2020-08" db="EMBL/GenBank/DDBJ databases">
        <title>Genomic Encyclopedia of Type Strains, Phase IV (KMG-IV): sequencing the most valuable type-strain genomes for metagenomic binning, comparative biology and taxonomic classification.</title>
        <authorList>
            <person name="Goeker M."/>
        </authorList>
    </citation>
    <scope>NUCLEOTIDE SEQUENCE [LARGE SCALE GENOMIC DNA]</scope>
    <source>
        <strain evidence="2 3">DSM 29007</strain>
    </source>
</reference>
<evidence type="ECO:0000256" key="1">
    <source>
        <dbReference type="SAM" id="MobiDB-lite"/>
    </source>
</evidence>
<dbReference type="AlphaFoldDB" id="A0A841GXI4"/>